<dbReference type="GO" id="GO:0008010">
    <property type="term" value="F:structural constituent of chitin-based larval cuticle"/>
    <property type="evidence" value="ECO:0007669"/>
    <property type="project" value="TreeGrafter"/>
</dbReference>
<keyword evidence="1 2" id="KW-0193">Cuticle</keyword>
<dbReference type="FunCoup" id="A0A1V9XV85">
    <property type="interactions" value="72"/>
</dbReference>
<gene>
    <name evidence="5" type="ORF">BIW11_07125</name>
</gene>
<dbReference type="InterPro" id="IPR050468">
    <property type="entry name" value="Cuticle_Struct_Prot"/>
</dbReference>
<feature type="chain" id="PRO_5012890287" evidence="4">
    <location>
        <begin position="29"/>
        <end position="187"/>
    </location>
</feature>
<dbReference type="InParanoid" id="A0A1V9XV85"/>
<feature type="region of interest" description="Disordered" evidence="3">
    <location>
        <begin position="49"/>
        <end position="80"/>
    </location>
</feature>
<evidence type="ECO:0000256" key="2">
    <source>
        <dbReference type="PROSITE-ProRule" id="PRU00497"/>
    </source>
</evidence>
<keyword evidence="4" id="KW-0732">Signal</keyword>
<keyword evidence="6" id="KW-1185">Reference proteome</keyword>
<dbReference type="PANTHER" id="PTHR10380:SF235">
    <property type="entry name" value="CUTICULAR PROTEIN 73D, ISOFORM B"/>
    <property type="match status" value="1"/>
</dbReference>
<dbReference type="EMBL" id="MNPL01003592">
    <property type="protein sequence ID" value="OQR77389.1"/>
    <property type="molecule type" value="Genomic_DNA"/>
</dbReference>
<dbReference type="OrthoDB" id="6381807at2759"/>
<dbReference type="InterPro" id="IPR000618">
    <property type="entry name" value="Insect_cuticle"/>
</dbReference>
<sequence length="187" mass="19559">MFKFASVPVMVVAGVAGLALIGLSAVEAQQISIRPNNVQLQQIQYPPTPFEYSYTSEDPEGSHSAQSSGDGNGRVTGSYSLTLADGRTRTVNYVADENGYRAEVTTNELGTESKNSADVIWTSSAPTGIEAAIQFGPPREIVQQRSVATAPVTATLSRAGGRSGQRGLGFQGGVNIPTYGTFAGTPN</sequence>
<organism evidence="5 6">
    <name type="scientific">Tropilaelaps mercedesae</name>
    <dbReference type="NCBI Taxonomy" id="418985"/>
    <lineage>
        <taxon>Eukaryota</taxon>
        <taxon>Metazoa</taxon>
        <taxon>Ecdysozoa</taxon>
        <taxon>Arthropoda</taxon>
        <taxon>Chelicerata</taxon>
        <taxon>Arachnida</taxon>
        <taxon>Acari</taxon>
        <taxon>Parasitiformes</taxon>
        <taxon>Mesostigmata</taxon>
        <taxon>Gamasina</taxon>
        <taxon>Dermanyssoidea</taxon>
        <taxon>Laelapidae</taxon>
        <taxon>Tropilaelaps</taxon>
    </lineage>
</organism>
<feature type="compositionally biased region" description="Polar residues" evidence="3">
    <location>
        <begin position="63"/>
        <end position="80"/>
    </location>
</feature>
<reference evidence="5 6" key="1">
    <citation type="journal article" date="2017" name="Gigascience">
        <title>Draft genome of the honey bee ectoparasitic mite, Tropilaelaps mercedesae, is shaped by the parasitic life history.</title>
        <authorList>
            <person name="Dong X."/>
            <person name="Armstrong S.D."/>
            <person name="Xia D."/>
            <person name="Makepeace B.L."/>
            <person name="Darby A.C."/>
            <person name="Kadowaki T."/>
        </authorList>
    </citation>
    <scope>NUCLEOTIDE SEQUENCE [LARGE SCALE GENOMIC DNA]</scope>
    <source>
        <strain evidence="5">Wuxi-XJTLU</strain>
    </source>
</reference>
<accession>A0A1V9XV85</accession>
<dbReference type="PROSITE" id="PS51155">
    <property type="entry name" value="CHIT_BIND_RR_2"/>
    <property type="match status" value="1"/>
</dbReference>
<evidence type="ECO:0000313" key="6">
    <source>
        <dbReference type="Proteomes" id="UP000192247"/>
    </source>
</evidence>
<evidence type="ECO:0000256" key="1">
    <source>
        <dbReference type="ARBA" id="ARBA00022460"/>
    </source>
</evidence>
<proteinExistence type="predicted"/>
<dbReference type="GO" id="GO:0062129">
    <property type="term" value="C:chitin-based extracellular matrix"/>
    <property type="evidence" value="ECO:0007669"/>
    <property type="project" value="TreeGrafter"/>
</dbReference>
<evidence type="ECO:0000256" key="3">
    <source>
        <dbReference type="SAM" id="MobiDB-lite"/>
    </source>
</evidence>
<dbReference type="AlphaFoldDB" id="A0A1V9XV85"/>
<dbReference type="PRINTS" id="PR00947">
    <property type="entry name" value="CUTICLE"/>
</dbReference>
<dbReference type="InterPro" id="IPR031311">
    <property type="entry name" value="CHIT_BIND_RR_consensus"/>
</dbReference>
<evidence type="ECO:0000256" key="4">
    <source>
        <dbReference type="SAM" id="SignalP"/>
    </source>
</evidence>
<evidence type="ECO:0000313" key="5">
    <source>
        <dbReference type="EMBL" id="OQR77389.1"/>
    </source>
</evidence>
<protein>
    <submittedName>
        <fullName evidence="5">Cuticle protein 10.9-like</fullName>
    </submittedName>
</protein>
<dbReference type="PROSITE" id="PS00233">
    <property type="entry name" value="CHIT_BIND_RR_1"/>
    <property type="match status" value="1"/>
</dbReference>
<dbReference type="Pfam" id="PF00379">
    <property type="entry name" value="Chitin_bind_4"/>
    <property type="match status" value="1"/>
</dbReference>
<comment type="caution">
    <text evidence="5">The sequence shown here is derived from an EMBL/GenBank/DDBJ whole genome shotgun (WGS) entry which is preliminary data.</text>
</comment>
<feature type="signal peptide" evidence="4">
    <location>
        <begin position="1"/>
        <end position="28"/>
    </location>
</feature>
<name>A0A1V9XV85_9ACAR</name>
<dbReference type="Proteomes" id="UP000192247">
    <property type="component" value="Unassembled WGS sequence"/>
</dbReference>
<dbReference type="PANTHER" id="PTHR10380">
    <property type="entry name" value="CUTICLE PROTEIN"/>
    <property type="match status" value="1"/>
</dbReference>